<sequence length="421" mass="44860">MPSTTMPDAADLARSFASPRLRRRRFELLPLRGEGAPYTEAQGRAPGDSSAPAELADLISSISEVGLLQPVLAEEIPGQDGAAPTMRIVAGERRLRAARWGAVNLKDNPHFAALPAIVCPGPLSEEERRIWQLIENLAREPLQPGEQAAALLYQRCALLTVKLLRCGKPVPREVAGLTDPVERYKALERIRGADTAAAAPWGEVLSRLGLQLSPRRARELVRAFAALPADVSEEMDAERVALHTRIRFVQLQQGRAHAAAEIWAAVKTSGRTELLYAATGAALEDPEITAEQALAAAAEDHHAAAEARAAALRSSPPAIAAPAGPGRPADPEADETERPRDPAPGAVARAAAPADRPKSDTGEERAGEGAAAVTEACQALRSLVRALHQGTEINRYDRGSLRLLLDQVHGLLDPAPARRSA</sequence>
<evidence type="ECO:0000259" key="2">
    <source>
        <dbReference type="SMART" id="SM00470"/>
    </source>
</evidence>
<dbReference type="GO" id="GO:0005694">
    <property type="term" value="C:chromosome"/>
    <property type="evidence" value="ECO:0007669"/>
    <property type="project" value="TreeGrafter"/>
</dbReference>
<dbReference type="EMBL" id="JAGSOH010000164">
    <property type="protein sequence ID" value="MBR7830880.1"/>
    <property type="molecule type" value="Genomic_DNA"/>
</dbReference>
<dbReference type="InterPro" id="IPR036086">
    <property type="entry name" value="ParB/Sulfiredoxin_sf"/>
</dbReference>
<comment type="caution">
    <text evidence="3">The sequence shown here is derived from an EMBL/GenBank/DDBJ whole genome shotgun (WGS) entry which is preliminary data.</text>
</comment>
<keyword evidence="4" id="KW-1185">Reference proteome</keyword>
<proteinExistence type="predicted"/>
<dbReference type="GO" id="GO:0045881">
    <property type="term" value="P:positive regulation of sporulation resulting in formation of a cellular spore"/>
    <property type="evidence" value="ECO:0007669"/>
    <property type="project" value="TreeGrafter"/>
</dbReference>
<dbReference type="SUPFAM" id="SSF110849">
    <property type="entry name" value="ParB/Sulfiredoxin"/>
    <property type="match status" value="1"/>
</dbReference>
<dbReference type="Pfam" id="PF02195">
    <property type="entry name" value="ParB_N"/>
    <property type="match status" value="1"/>
</dbReference>
<dbReference type="InterPro" id="IPR003115">
    <property type="entry name" value="ParB_N"/>
</dbReference>
<feature type="compositionally biased region" description="Low complexity" evidence="1">
    <location>
        <begin position="343"/>
        <end position="354"/>
    </location>
</feature>
<dbReference type="SMART" id="SM00470">
    <property type="entry name" value="ParB"/>
    <property type="match status" value="1"/>
</dbReference>
<feature type="region of interest" description="Disordered" evidence="1">
    <location>
        <begin position="295"/>
        <end position="372"/>
    </location>
</feature>
<name>A0A941IJK9_9ACTN</name>
<organism evidence="3 4">
    <name type="scientific">Actinospica acidithermotolerans</name>
    <dbReference type="NCBI Taxonomy" id="2828514"/>
    <lineage>
        <taxon>Bacteria</taxon>
        <taxon>Bacillati</taxon>
        <taxon>Actinomycetota</taxon>
        <taxon>Actinomycetes</taxon>
        <taxon>Catenulisporales</taxon>
        <taxon>Actinospicaceae</taxon>
        <taxon>Actinospica</taxon>
    </lineage>
</organism>
<reference evidence="3" key="1">
    <citation type="submission" date="2021-04" db="EMBL/GenBank/DDBJ databases">
        <title>Genome based classification of Actinospica acidithermotolerans sp. nov., an actinobacterium isolated from an Indonesian hot spring.</title>
        <authorList>
            <person name="Kusuma A.B."/>
            <person name="Putra K.E."/>
            <person name="Nafisah S."/>
            <person name="Loh J."/>
            <person name="Nouioui I."/>
            <person name="Goodfellow M."/>
        </authorList>
    </citation>
    <scope>NUCLEOTIDE SEQUENCE</scope>
    <source>
        <strain evidence="3">MGRD01-02</strain>
    </source>
</reference>
<gene>
    <name evidence="3" type="ORF">KDK95_31540</name>
</gene>
<feature type="domain" description="ParB-like N-terminal" evidence="2">
    <location>
        <begin position="34"/>
        <end position="137"/>
    </location>
</feature>
<evidence type="ECO:0000256" key="1">
    <source>
        <dbReference type="SAM" id="MobiDB-lite"/>
    </source>
</evidence>
<dbReference type="AlphaFoldDB" id="A0A941IJK9"/>
<protein>
    <submittedName>
        <fullName evidence="3">ParB N-terminal domain-containing protein</fullName>
    </submittedName>
</protein>
<accession>A0A941IJK9</accession>
<dbReference type="RefSeq" id="WP_212521999.1">
    <property type="nucleotide sequence ID" value="NZ_JAGSOH010000164.1"/>
</dbReference>
<dbReference type="InterPro" id="IPR050336">
    <property type="entry name" value="Chromosome_partition/occlusion"/>
</dbReference>
<dbReference type="Proteomes" id="UP000676325">
    <property type="component" value="Unassembled WGS sequence"/>
</dbReference>
<dbReference type="Gene3D" id="3.90.1530.30">
    <property type="match status" value="1"/>
</dbReference>
<feature type="compositionally biased region" description="Low complexity" evidence="1">
    <location>
        <begin position="306"/>
        <end position="327"/>
    </location>
</feature>
<evidence type="ECO:0000313" key="3">
    <source>
        <dbReference type="EMBL" id="MBR7830880.1"/>
    </source>
</evidence>
<evidence type="ECO:0000313" key="4">
    <source>
        <dbReference type="Proteomes" id="UP000676325"/>
    </source>
</evidence>
<feature type="compositionally biased region" description="Basic and acidic residues" evidence="1">
    <location>
        <begin position="355"/>
        <end position="367"/>
    </location>
</feature>
<dbReference type="PANTHER" id="PTHR33375">
    <property type="entry name" value="CHROMOSOME-PARTITIONING PROTEIN PARB-RELATED"/>
    <property type="match status" value="1"/>
</dbReference>
<dbReference type="GO" id="GO:0007059">
    <property type="term" value="P:chromosome segregation"/>
    <property type="evidence" value="ECO:0007669"/>
    <property type="project" value="TreeGrafter"/>
</dbReference>
<dbReference type="PANTHER" id="PTHR33375:SF1">
    <property type="entry name" value="CHROMOSOME-PARTITIONING PROTEIN PARB-RELATED"/>
    <property type="match status" value="1"/>
</dbReference>